<gene>
    <name evidence="1" type="ORF">JR316_003388</name>
</gene>
<reference evidence="1" key="1">
    <citation type="submission" date="2021-02" db="EMBL/GenBank/DDBJ databases">
        <title>Psilocybe cubensis genome.</title>
        <authorList>
            <person name="Mckernan K.J."/>
            <person name="Crawford S."/>
            <person name="Trippe A."/>
            <person name="Kane L.T."/>
            <person name="Mclaughlin S."/>
        </authorList>
    </citation>
    <scope>NUCLEOTIDE SEQUENCE [LARGE SCALE GENOMIC DNA]</scope>
    <source>
        <strain evidence="1">MGC-MH-2018</strain>
    </source>
</reference>
<sequence length="560" mass="63350">METDLTHRLCLLLHSVVGHSYDNDSNLKVLCDLEGGKLLLDWLTSQVSTNLTEEYTADEERVASLRDILLEEEEMSILNTIDSSANNYTKPIIVAPSDYMLPSQSKKHANYIRNETQVIQCEANELRMKISQTKNERKRSTRTLKLLRSIAGSLASVITESNEALSELSIGVDATITSTVNSAHGLLCAYECYLRPSPSGAVEHMEMGVSGQAPLKMIQARLFGVTKNLQTYLTRYYELRKKELRRLQDLNYEAKRLSNTLKSTHIGMLAQEIPDSEQSQALLQELIDISGILQSQLSSNPQYSFDRFAKSLVPIDSDEEIDPHPFGTTDANSVNENIIGAWKKDQLSIIRCHEEELYDVSSSLNFALSLLQSLHNSILQVIHFTRDAESTLQTLREELAEIDTEASIGNKNQTRLDMEDELQHELKLALTYCTRNGSPTLLLDKEDILVQLRLLKSKAENSERSHRYWATNVIADCSLRPVHPLLPGIYSQSTLNSCPPFEFSANTRELETETRTRMKQLHTLSKSLEEEVQGTFSKDDHWKRLKGFVDRWTLSRAGVA</sequence>
<dbReference type="OrthoDB" id="2754287at2759"/>
<evidence type="ECO:0000313" key="1">
    <source>
        <dbReference type="EMBL" id="KAG5171303.1"/>
    </source>
</evidence>
<organism evidence="1">
    <name type="scientific">Psilocybe cubensis</name>
    <name type="common">Psychedelic mushroom</name>
    <name type="synonym">Stropharia cubensis</name>
    <dbReference type="NCBI Taxonomy" id="181762"/>
    <lineage>
        <taxon>Eukaryota</taxon>
        <taxon>Fungi</taxon>
        <taxon>Dikarya</taxon>
        <taxon>Basidiomycota</taxon>
        <taxon>Agaricomycotina</taxon>
        <taxon>Agaricomycetes</taxon>
        <taxon>Agaricomycetidae</taxon>
        <taxon>Agaricales</taxon>
        <taxon>Agaricineae</taxon>
        <taxon>Strophariaceae</taxon>
        <taxon>Psilocybe</taxon>
    </lineage>
</organism>
<dbReference type="AlphaFoldDB" id="A0A8H8CMX9"/>
<proteinExistence type="predicted"/>
<name>A0A8H8CMX9_PSICU</name>
<accession>A0A8H8CMX9</accession>
<protein>
    <submittedName>
        <fullName evidence="1">Uncharacterized protein</fullName>
    </submittedName>
</protein>
<dbReference type="EMBL" id="JAFIQS010000003">
    <property type="protein sequence ID" value="KAG5171303.1"/>
    <property type="molecule type" value="Genomic_DNA"/>
</dbReference>
<comment type="caution">
    <text evidence="1">The sequence shown here is derived from an EMBL/GenBank/DDBJ whole genome shotgun (WGS) entry which is preliminary data.</text>
</comment>